<evidence type="ECO:0000313" key="3">
    <source>
        <dbReference type="EMBL" id="PCK25945.1"/>
    </source>
</evidence>
<comment type="caution">
    <text evidence="3">The sequence shown here is derived from an EMBL/GenBank/DDBJ whole genome shotgun (WGS) entry which is preliminary data.</text>
</comment>
<dbReference type="SUPFAM" id="SSF53474">
    <property type="entry name" value="alpha/beta-Hydrolases"/>
    <property type="match status" value="1"/>
</dbReference>
<reference evidence="2" key="2">
    <citation type="submission" date="2023-02" db="EMBL/GenBank/DDBJ databases">
        <title>A novel hydrolase synthesized by Rhodococcus erythropolis HQ is responsible for the detoxification of Zearalenone.</title>
        <authorList>
            <person name="Hu J."/>
            <person name="Xu J."/>
        </authorList>
    </citation>
    <scope>NUCLEOTIDE SEQUENCE</scope>
    <source>
        <strain evidence="2">HQ</strain>
    </source>
</reference>
<reference evidence="3 4" key="1">
    <citation type="submission" date="2017-07" db="EMBL/GenBank/DDBJ databases">
        <title>Draft sequence of Rhodococcus enclensis 23b-28.</title>
        <authorList>
            <person name="Besaury L."/>
            <person name="Sancelme M."/>
            <person name="Amato P."/>
            <person name="Lallement A."/>
            <person name="Delort A.-M."/>
        </authorList>
    </citation>
    <scope>NUCLEOTIDE SEQUENCE [LARGE SCALE GENOMIC DNA]</scope>
    <source>
        <strain evidence="3 4">23b-28</strain>
    </source>
</reference>
<feature type="domain" description="Serine aminopeptidase S33" evidence="1">
    <location>
        <begin position="30"/>
        <end position="132"/>
    </location>
</feature>
<dbReference type="EMBL" id="NOVD01000012">
    <property type="protein sequence ID" value="PCK25945.1"/>
    <property type="molecule type" value="Genomic_DNA"/>
</dbReference>
<dbReference type="PANTHER" id="PTHR11614">
    <property type="entry name" value="PHOSPHOLIPASE-RELATED"/>
    <property type="match status" value="1"/>
</dbReference>
<dbReference type="InterPro" id="IPR029058">
    <property type="entry name" value="AB_hydrolase_fold"/>
</dbReference>
<evidence type="ECO:0000313" key="4">
    <source>
        <dbReference type="Proteomes" id="UP000230886"/>
    </source>
</evidence>
<dbReference type="AlphaFoldDB" id="A0A2A5J8Q9"/>
<evidence type="ECO:0000313" key="2">
    <source>
        <dbReference type="EMBL" id="MDE8649263.1"/>
    </source>
</evidence>
<name>A0A2A5J8Q9_RHOSG</name>
<keyword evidence="3" id="KW-0378">Hydrolase</keyword>
<proteinExistence type="predicted"/>
<dbReference type="GO" id="GO:0016787">
    <property type="term" value="F:hydrolase activity"/>
    <property type="evidence" value="ECO:0007669"/>
    <property type="project" value="UniProtKB-KW"/>
</dbReference>
<dbReference type="EMBL" id="JARDXE010000025">
    <property type="protein sequence ID" value="MDE8649263.1"/>
    <property type="molecule type" value="Genomic_DNA"/>
</dbReference>
<dbReference type="Pfam" id="PF12146">
    <property type="entry name" value="Hydrolase_4"/>
    <property type="match status" value="1"/>
</dbReference>
<dbReference type="Gene3D" id="3.40.50.1820">
    <property type="entry name" value="alpha/beta hydrolase"/>
    <property type="match status" value="2"/>
</dbReference>
<dbReference type="RefSeq" id="WP_003945142.1">
    <property type="nucleotide sequence ID" value="NZ_AP026691.1"/>
</dbReference>
<accession>A0A8A9IDK2</accession>
<dbReference type="InterPro" id="IPR022742">
    <property type="entry name" value="Hydrolase_4"/>
</dbReference>
<organism evidence="3 4">
    <name type="scientific">Rhodococcus qingshengii</name>
    <dbReference type="NCBI Taxonomy" id="334542"/>
    <lineage>
        <taxon>Bacteria</taxon>
        <taxon>Bacillati</taxon>
        <taxon>Actinomycetota</taxon>
        <taxon>Actinomycetes</taxon>
        <taxon>Mycobacteriales</taxon>
        <taxon>Nocardiaceae</taxon>
        <taxon>Rhodococcus</taxon>
        <taxon>Rhodococcus erythropolis group</taxon>
    </lineage>
</organism>
<dbReference type="InterPro" id="IPR051044">
    <property type="entry name" value="MAG_DAG_Lipase"/>
</dbReference>
<dbReference type="Proteomes" id="UP001217325">
    <property type="component" value="Unassembled WGS sequence"/>
</dbReference>
<evidence type="ECO:0000259" key="1">
    <source>
        <dbReference type="Pfam" id="PF12146"/>
    </source>
</evidence>
<dbReference type="Proteomes" id="UP000230886">
    <property type="component" value="Unassembled WGS sequence"/>
</dbReference>
<gene>
    <name evidence="3" type="ORF">CHR55_18360</name>
    <name evidence="2" type="ORF">PXH69_30240</name>
</gene>
<protein>
    <submittedName>
        <fullName evidence="2">Alpha/beta fold hydrolase</fullName>
    </submittedName>
    <submittedName>
        <fullName evidence="3">Alpha/beta hydrolase</fullName>
    </submittedName>
</protein>
<sequence>MTIMPFFDGRTGQVHFRHWPAAGGAVPTVSLVFLHGLGQHSGQYHRFAGAMTASGIDVWAIDHTGHGLSEGDPGVGAPLSDLAADAAALADIALAELPEVPQAVMGHSLGAVTALTMLAHRDHDFASAVLCGIPRSAVEQHGWAELSDAGIPVLVVHGTDDRIAPVDPVRDWARTLRNVEMREFEDAGHDLLHEKVHASVTNVSREFLLAHSR</sequence>
<accession>A0A2A5J8Q9</accession>